<reference evidence="1 2" key="1">
    <citation type="submission" date="2011-11" db="EMBL/GenBank/DDBJ databases">
        <title>The Genome Sequence of Fusarium oxysporum PHW815.</title>
        <authorList>
            <consortium name="The Broad Institute Genome Sequencing Platform"/>
            <person name="Ma L.-J."/>
            <person name="Gale L.R."/>
            <person name="Schwartz D.C."/>
            <person name="Zhou S."/>
            <person name="Corby-Kistler H."/>
            <person name="Young S.K."/>
            <person name="Zeng Q."/>
            <person name="Gargeya S."/>
            <person name="Fitzgerald M."/>
            <person name="Haas B."/>
            <person name="Abouelleil A."/>
            <person name="Alvarado L."/>
            <person name="Arachchi H.M."/>
            <person name="Berlin A."/>
            <person name="Brown A."/>
            <person name="Chapman S.B."/>
            <person name="Chen Z."/>
            <person name="Dunbar C."/>
            <person name="Freedman E."/>
            <person name="Gearin G."/>
            <person name="Goldberg J."/>
            <person name="Griggs A."/>
            <person name="Gujja S."/>
            <person name="Heiman D."/>
            <person name="Howarth C."/>
            <person name="Larson L."/>
            <person name="Lui A."/>
            <person name="MacDonald P.J.P."/>
            <person name="Montmayeur A."/>
            <person name="Murphy C."/>
            <person name="Neiman D."/>
            <person name="Pearson M."/>
            <person name="Priest M."/>
            <person name="Roberts A."/>
            <person name="Saif S."/>
            <person name="Shea T."/>
            <person name="Shenoy N."/>
            <person name="Sisk P."/>
            <person name="Stolte C."/>
            <person name="Sykes S."/>
            <person name="Wortman J."/>
            <person name="Nusbaum C."/>
            <person name="Birren B."/>
        </authorList>
    </citation>
    <scope>NUCLEOTIDE SEQUENCE [LARGE SCALE GENOMIC DNA]</scope>
    <source>
        <strain evidence="1 2">54005</strain>
    </source>
</reference>
<keyword evidence="2" id="KW-1185">Reference proteome</keyword>
<feature type="non-terminal residue" evidence="1">
    <location>
        <position position="85"/>
    </location>
</feature>
<protein>
    <submittedName>
        <fullName evidence="1">Uncharacterized protein</fullName>
    </submittedName>
</protein>
<dbReference type="OrthoDB" id="7464126at2759"/>
<evidence type="ECO:0000313" key="1">
    <source>
        <dbReference type="EMBL" id="EXK75675.1"/>
    </source>
</evidence>
<dbReference type="EMBL" id="KI979938">
    <property type="protein sequence ID" value="EXK75675.1"/>
    <property type="molecule type" value="Genomic_DNA"/>
</dbReference>
<organism evidence="1 2">
    <name type="scientific">Fusarium oxysporum f. sp. raphani 54005</name>
    <dbReference type="NCBI Taxonomy" id="1089458"/>
    <lineage>
        <taxon>Eukaryota</taxon>
        <taxon>Fungi</taxon>
        <taxon>Dikarya</taxon>
        <taxon>Ascomycota</taxon>
        <taxon>Pezizomycotina</taxon>
        <taxon>Sordariomycetes</taxon>
        <taxon>Hypocreomycetidae</taxon>
        <taxon>Hypocreales</taxon>
        <taxon>Nectriaceae</taxon>
        <taxon>Fusarium</taxon>
        <taxon>Fusarium oxysporum species complex</taxon>
    </lineage>
</organism>
<dbReference type="HOGENOM" id="CLU_2518618_0_0_1"/>
<accession>X0B0R7</accession>
<name>X0B0R7_FUSOX</name>
<dbReference type="AlphaFoldDB" id="X0B0R7"/>
<evidence type="ECO:0000313" key="2">
    <source>
        <dbReference type="Proteomes" id="UP000030663"/>
    </source>
</evidence>
<gene>
    <name evidence="1" type="ORF">FOQG_19559</name>
</gene>
<proteinExistence type="predicted"/>
<dbReference type="Proteomes" id="UP000030663">
    <property type="component" value="Unassembled WGS sequence"/>
</dbReference>
<sequence>MGLVLIERACERFQKQLSPEDKDAIQASENVDDVRQAIRLVERHLAARQSLRNLDRLTPFLDAIDRLSKPIDILCNGTPYMPYVW</sequence>